<dbReference type="PANTHER" id="PTHR21879">
    <property type="entry name" value="FI03362P-RELATED-RELATED"/>
    <property type="match status" value="1"/>
</dbReference>
<dbReference type="EMBL" id="JAVRBK010000004">
    <property type="protein sequence ID" value="KAK5644800.1"/>
    <property type="molecule type" value="Genomic_DNA"/>
</dbReference>
<comment type="caution">
    <text evidence="3">The sequence shown here is derived from an EMBL/GenBank/DDBJ whole genome shotgun (WGS) entry which is preliminary data.</text>
</comment>
<keyword evidence="4" id="KW-1185">Reference proteome</keyword>
<evidence type="ECO:0008006" key="5">
    <source>
        <dbReference type="Google" id="ProtNLM"/>
    </source>
</evidence>
<reference evidence="3 4" key="1">
    <citation type="journal article" date="2024" name="Insects">
        <title>An Improved Chromosome-Level Genome Assembly of the Firefly Pyrocoelia pectoralis.</title>
        <authorList>
            <person name="Fu X."/>
            <person name="Meyer-Rochow V.B."/>
            <person name="Ballantyne L."/>
            <person name="Zhu X."/>
        </authorList>
    </citation>
    <scope>NUCLEOTIDE SEQUENCE [LARGE SCALE GENOMIC DNA]</scope>
    <source>
        <strain evidence="3">XCY_ONT2</strain>
    </source>
</reference>
<name>A0AAN7VA50_9COLE</name>
<keyword evidence="1" id="KW-0472">Membrane</keyword>
<dbReference type="Proteomes" id="UP001329430">
    <property type="component" value="Chromosome 4"/>
</dbReference>
<evidence type="ECO:0000313" key="4">
    <source>
        <dbReference type="Proteomes" id="UP001329430"/>
    </source>
</evidence>
<dbReference type="Pfam" id="PF07898">
    <property type="entry name" value="DUF1676"/>
    <property type="match status" value="1"/>
</dbReference>
<feature type="signal peptide" evidence="2">
    <location>
        <begin position="1"/>
        <end position="17"/>
    </location>
</feature>
<keyword evidence="1" id="KW-1133">Transmembrane helix</keyword>
<feature type="transmembrane region" description="Helical" evidence="1">
    <location>
        <begin position="166"/>
        <end position="188"/>
    </location>
</feature>
<evidence type="ECO:0000313" key="3">
    <source>
        <dbReference type="EMBL" id="KAK5644800.1"/>
    </source>
</evidence>
<dbReference type="GO" id="GO:0016020">
    <property type="term" value="C:membrane"/>
    <property type="evidence" value="ECO:0007669"/>
    <property type="project" value="TreeGrafter"/>
</dbReference>
<organism evidence="3 4">
    <name type="scientific">Pyrocoelia pectoralis</name>
    <dbReference type="NCBI Taxonomy" id="417401"/>
    <lineage>
        <taxon>Eukaryota</taxon>
        <taxon>Metazoa</taxon>
        <taxon>Ecdysozoa</taxon>
        <taxon>Arthropoda</taxon>
        <taxon>Hexapoda</taxon>
        <taxon>Insecta</taxon>
        <taxon>Pterygota</taxon>
        <taxon>Neoptera</taxon>
        <taxon>Endopterygota</taxon>
        <taxon>Coleoptera</taxon>
        <taxon>Polyphaga</taxon>
        <taxon>Elateriformia</taxon>
        <taxon>Elateroidea</taxon>
        <taxon>Lampyridae</taxon>
        <taxon>Lampyrinae</taxon>
        <taxon>Pyrocoelia</taxon>
    </lineage>
</organism>
<dbReference type="AlphaFoldDB" id="A0AAN7VA50"/>
<protein>
    <recommendedName>
        <fullName evidence="5">Osiris 8</fullName>
    </recommendedName>
</protein>
<evidence type="ECO:0000256" key="2">
    <source>
        <dbReference type="SAM" id="SignalP"/>
    </source>
</evidence>
<keyword evidence="2" id="KW-0732">Signal</keyword>
<gene>
    <name evidence="3" type="ORF">RI129_006100</name>
</gene>
<keyword evidence="1" id="KW-0812">Transmembrane</keyword>
<feature type="chain" id="PRO_5042950791" description="Osiris 8" evidence="2">
    <location>
        <begin position="18"/>
        <end position="261"/>
    </location>
</feature>
<accession>A0AAN7VA50</accession>
<sequence length="261" mass="28001">MILKCFVVTLLFSVAWSRTASTNLNDIPHEARSEQSASSHLGDLHYAYKVYQECATSDLSPCLKLKLISVMDRALRAYNDVSVMEGVTFVKDSKAPQETEPKTVAEIEAGLPRELNRDDALNQLIVERLVNFFDTHSLQIKLPSASDIKRSLSDEGRKKKNKMSGLLLLPMILGGTLIPLALGALALLAGKALIVAKIALVLAGVLGLKKLLSGHSGGSDSGHEVVVAGSGGGGGSTWGRSYDKEQAQKIAYSAYVPHSSR</sequence>
<evidence type="ECO:0000256" key="1">
    <source>
        <dbReference type="SAM" id="Phobius"/>
    </source>
</evidence>
<dbReference type="InterPro" id="IPR012464">
    <property type="entry name" value="DUF1676"/>
</dbReference>
<proteinExistence type="predicted"/>
<dbReference type="PANTHER" id="PTHR21879:SF14">
    <property type="entry name" value="OSIRIS 8"/>
    <property type="match status" value="1"/>
</dbReference>